<reference evidence="1" key="1">
    <citation type="submission" date="2013-11" db="EMBL/GenBank/DDBJ databases">
        <title>Genome sequence of the fusiform rust pathogen reveals effectors for host alternation and coevolution with pine.</title>
        <authorList>
            <consortium name="DOE Joint Genome Institute"/>
            <person name="Smith K."/>
            <person name="Pendleton A."/>
            <person name="Kubisiak T."/>
            <person name="Anderson C."/>
            <person name="Salamov A."/>
            <person name="Aerts A."/>
            <person name="Riley R."/>
            <person name="Clum A."/>
            <person name="Lindquist E."/>
            <person name="Ence D."/>
            <person name="Campbell M."/>
            <person name="Kronenberg Z."/>
            <person name="Feau N."/>
            <person name="Dhillon B."/>
            <person name="Hamelin R."/>
            <person name="Burleigh J."/>
            <person name="Smith J."/>
            <person name="Yandell M."/>
            <person name="Nelson C."/>
            <person name="Grigoriev I."/>
            <person name="Davis J."/>
        </authorList>
    </citation>
    <scope>NUCLEOTIDE SEQUENCE</scope>
    <source>
        <strain evidence="1">G11</strain>
    </source>
</reference>
<dbReference type="EMBL" id="MU167236">
    <property type="protein sequence ID" value="KAG0148504.1"/>
    <property type="molecule type" value="Genomic_DNA"/>
</dbReference>
<evidence type="ECO:0000313" key="1">
    <source>
        <dbReference type="EMBL" id="KAG0148504.1"/>
    </source>
</evidence>
<name>A0A9P6NQP8_9BASI</name>
<organism evidence="1 2">
    <name type="scientific">Cronartium quercuum f. sp. fusiforme G11</name>
    <dbReference type="NCBI Taxonomy" id="708437"/>
    <lineage>
        <taxon>Eukaryota</taxon>
        <taxon>Fungi</taxon>
        <taxon>Dikarya</taxon>
        <taxon>Basidiomycota</taxon>
        <taxon>Pucciniomycotina</taxon>
        <taxon>Pucciniomycetes</taxon>
        <taxon>Pucciniales</taxon>
        <taxon>Coleosporiaceae</taxon>
        <taxon>Cronartium</taxon>
    </lineage>
</organism>
<gene>
    <name evidence="1" type="ORF">CROQUDRAFT_654779</name>
</gene>
<proteinExistence type="predicted"/>
<protein>
    <submittedName>
        <fullName evidence="1">Uncharacterized protein</fullName>
    </submittedName>
</protein>
<accession>A0A9P6NQP8</accession>
<comment type="caution">
    <text evidence="1">The sequence shown here is derived from an EMBL/GenBank/DDBJ whole genome shotgun (WGS) entry which is preliminary data.</text>
</comment>
<dbReference type="AlphaFoldDB" id="A0A9P6NQP8"/>
<dbReference type="Proteomes" id="UP000886653">
    <property type="component" value="Unassembled WGS sequence"/>
</dbReference>
<sequence length="63" mass="7209">MTPHHQGSFALHIPNWCKIKHIDTFKFKAQSTCSLKTCFETPKSTEKTILATSFCHVNNRCLT</sequence>
<keyword evidence="2" id="KW-1185">Reference proteome</keyword>
<evidence type="ECO:0000313" key="2">
    <source>
        <dbReference type="Proteomes" id="UP000886653"/>
    </source>
</evidence>